<keyword evidence="5" id="KW-0472">Membrane</keyword>
<dbReference type="Proteomes" id="UP000190130">
    <property type="component" value="Unassembled WGS sequence"/>
</dbReference>
<evidence type="ECO:0000256" key="4">
    <source>
        <dbReference type="ARBA" id="ARBA00022825"/>
    </source>
</evidence>
<evidence type="ECO:0000256" key="2">
    <source>
        <dbReference type="ARBA" id="ARBA00022670"/>
    </source>
</evidence>
<comment type="similarity">
    <text evidence="1">Belongs to the peptidase S49 family.</text>
</comment>
<evidence type="ECO:0000259" key="6">
    <source>
        <dbReference type="Pfam" id="PF01343"/>
    </source>
</evidence>
<keyword evidence="9" id="KW-1185">Reference proteome</keyword>
<dbReference type="CDD" id="cd07023">
    <property type="entry name" value="S49_Sppa_N_C"/>
    <property type="match status" value="1"/>
</dbReference>
<dbReference type="Gene3D" id="3.90.226.10">
    <property type="entry name" value="2-enoyl-CoA Hydratase, Chain A, domain 1"/>
    <property type="match status" value="1"/>
</dbReference>
<gene>
    <name evidence="7" type="ORF">ARD30_06215</name>
    <name evidence="8" type="ORF">SAMN05660750_02065</name>
</gene>
<keyword evidence="5" id="KW-0812">Transmembrane</keyword>
<dbReference type="OrthoDB" id="9764363at2"/>
<accession>A0A0Q3KX33</accession>
<dbReference type="InterPro" id="IPR029045">
    <property type="entry name" value="ClpP/crotonase-like_dom_sf"/>
</dbReference>
<dbReference type="NCBIfam" id="TIGR00706">
    <property type="entry name" value="SppA_dom"/>
    <property type="match status" value="1"/>
</dbReference>
<reference evidence="8 10" key="2">
    <citation type="submission" date="2017-02" db="EMBL/GenBank/DDBJ databases">
        <authorList>
            <person name="Peterson S.W."/>
        </authorList>
    </citation>
    <scope>NUCLEOTIDE SEQUENCE [LARGE SCALE GENOMIC DNA]</scope>
    <source>
        <strain evidence="8 10">DSM 9653</strain>
    </source>
</reference>
<feature type="domain" description="Peptidase S49" evidence="6">
    <location>
        <begin position="110"/>
        <end position="259"/>
    </location>
</feature>
<feature type="transmembrane region" description="Helical" evidence="5">
    <location>
        <begin position="20"/>
        <end position="40"/>
    </location>
</feature>
<dbReference type="EMBL" id="FUYX01000004">
    <property type="protein sequence ID" value="SKB71795.1"/>
    <property type="molecule type" value="Genomic_DNA"/>
</dbReference>
<evidence type="ECO:0000313" key="10">
    <source>
        <dbReference type="Proteomes" id="UP000190130"/>
    </source>
</evidence>
<dbReference type="STRING" id="53254.SAMN05660750_02065"/>
<evidence type="ECO:0000256" key="1">
    <source>
        <dbReference type="ARBA" id="ARBA00008683"/>
    </source>
</evidence>
<keyword evidence="2 7" id="KW-0645">Protease</keyword>
<dbReference type="Pfam" id="PF01343">
    <property type="entry name" value="Peptidase_S49"/>
    <property type="match status" value="1"/>
</dbReference>
<protein>
    <submittedName>
        <fullName evidence="7 8">Protease</fullName>
    </submittedName>
</protein>
<dbReference type="PANTHER" id="PTHR42987:SF6">
    <property type="entry name" value="PROTEINASE IV"/>
    <property type="match status" value="1"/>
</dbReference>
<dbReference type="GO" id="GO:0006508">
    <property type="term" value="P:proteolysis"/>
    <property type="evidence" value="ECO:0007669"/>
    <property type="project" value="UniProtKB-KW"/>
</dbReference>
<name>A0A0Q3KX33_9HYPH</name>
<evidence type="ECO:0000256" key="5">
    <source>
        <dbReference type="SAM" id="Phobius"/>
    </source>
</evidence>
<dbReference type="InterPro" id="IPR004635">
    <property type="entry name" value="Pept_S49_SppA"/>
</dbReference>
<dbReference type="RefSeq" id="WP_055729818.1">
    <property type="nucleotide sequence ID" value="NZ_FUYX01000004.1"/>
</dbReference>
<evidence type="ECO:0000256" key="3">
    <source>
        <dbReference type="ARBA" id="ARBA00022801"/>
    </source>
</evidence>
<dbReference type="AlphaFoldDB" id="A0A0Q3KX33"/>
<evidence type="ECO:0000313" key="9">
    <source>
        <dbReference type="Proteomes" id="UP000051562"/>
    </source>
</evidence>
<evidence type="ECO:0000313" key="7">
    <source>
        <dbReference type="EMBL" id="KQK28916.1"/>
    </source>
</evidence>
<keyword evidence="3" id="KW-0378">Hydrolase</keyword>
<proteinExistence type="inferred from homology"/>
<keyword evidence="5" id="KW-1133">Transmembrane helix</keyword>
<dbReference type="Proteomes" id="UP000051562">
    <property type="component" value="Unassembled WGS sequence"/>
</dbReference>
<reference evidence="7 9" key="1">
    <citation type="submission" date="2015-10" db="EMBL/GenBank/DDBJ databases">
        <title>Draft genome of Bosea thiooxidans.</title>
        <authorList>
            <person name="Wang X."/>
        </authorList>
    </citation>
    <scope>NUCLEOTIDE SEQUENCE [LARGE SCALE GENOMIC DNA]</scope>
    <source>
        <strain evidence="7 9">CGMCC 9174</strain>
    </source>
</reference>
<dbReference type="GO" id="GO:0008236">
    <property type="term" value="F:serine-type peptidase activity"/>
    <property type="evidence" value="ECO:0007669"/>
    <property type="project" value="UniProtKB-KW"/>
</dbReference>
<dbReference type="SUPFAM" id="SSF52096">
    <property type="entry name" value="ClpP/crotonase"/>
    <property type="match status" value="1"/>
</dbReference>
<dbReference type="PANTHER" id="PTHR42987">
    <property type="entry name" value="PEPTIDASE S49"/>
    <property type="match status" value="1"/>
</dbReference>
<dbReference type="EMBL" id="LMAR01000056">
    <property type="protein sequence ID" value="KQK28916.1"/>
    <property type="molecule type" value="Genomic_DNA"/>
</dbReference>
<dbReference type="InterPro" id="IPR047272">
    <property type="entry name" value="S49_SppA_C"/>
</dbReference>
<keyword evidence="4" id="KW-0720">Serine protease</keyword>
<sequence length="325" mass="34462">MSSDADLLADRRSLRRKLTLWRVLAVLGVVAAAIVGGLAWKGDSPSASLSRSHIARVTISGFISGDRRTLDLIKSVGESSAVSAVVLRVDSPGGTTSGSEALHSALRDLAGKKPMVAVVDGVAASGGYIAAMGADRIVARQTSLVGSIGVLFQFPNVSHLLDTVGVKVEAIKSSPLKAAPSGFEPTSPEAREALQRVVDDNYAWFKQMVRDRRHLGDGEVASVSDGRVHSGRQALALKLVDQIGGEPEAIAWLEREKGIAKELTVRDWRRRSETSSFGLWSFAEAMARAAGLEALATTIARAADQPVGLRLDAPLALWQPALTEK</sequence>
<dbReference type="Gene3D" id="6.20.330.10">
    <property type="match status" value="1"/>
</dbReference>
<organism evidence="7 9">
    <name type="scientific">Bosea thiooxidans</name>
    <dbReference type="NCBI Taxonomy" id="53254"/>
    <lineage>
        <taxon>Bacteria</taxon>
        <taxon>Pseudomonadati</taxon>
        <taxon>Pseudomonadota</taxon>
        <taxon>Alphaproteobacteria</taxon>
        <taxon>Hyphomicrobiales</taxon>
        <taxon>Boseaceae</taxon>
        <taxon>Bosea</taxon>
    </lineage>
</organism>
<evidence type="ECO:0000313" key="8">
    <source>
        <dbReference type="EMBL" id="SKB71795.1"/>
    </source>
</evidence>
<dbReference type="InterPro" id="IPR002142">
    <property type="entry name" value="Peptidase_S49"/>
</dbReference>